<proteinExistence type="predicted"/>
<evidence type="ECO:0000313" key="2">
    <source>
        <dbReference type="EMBL" id="MEL0659612.1"/>
    </source>
</evidence>
<reference evidence="2 3" key="1">
    <citation type="submission" date="2024-02" db="EMBL/GenBank/DDBJ databases">
        <title>Bacteria isolated from the canopy kelp, Nereocystis luetkeana.</title>
        <authorList>
            <person name="Pfister C.A."/>
            <person name="Younker I.T."/>
            <person name="Light S.H."/>
        </authorList>
    </citation>
    <scope>NUCLEOTIDE SEQUENCE [LARGE SCALE GENOMIC DNA]</scope>
    <source>
        <strain evidence="2 3">TI.2.07</strain>
    </source>
</reference>
<feature type="region of interest" description="Disordered" evidence="1">
    <location>
        <begin position="158"/>
        <end position="185"/>
    </location>
</feature>
<gene>
    <name evidence="2" type="ORF">V6255_10725</name>
</gene>
<comment type="caution">
    <text evidence="2">The sequence shown here is derived from an EMBL/GenBank/DDBJ whole genome shotgun (WGS) entry which is preliminary data.</text>
</comment>
<keyword evidence="3" id="KW-1185">Reference proteome</keyword>
<dbReference type="EMBL" id="JBAKBA010000022">
    <property type="protein sequence ID" value="MEL0659612.1"/>
    <property type="molecule type" value="Genomic_DNA"/>
</dbReference>
<sequence>MVKEIPLRLGEKVMPEAPKVLLSNGNYCIPQHYLTYHHTLQSVEAIICDIEYDPRYVVFAAQDLGDIYIQVGVVGHDNYHKKSSQKPNQEKLLFGRKWRVEKELPTSEIIQSVFLAIKKSREHEVRELFKLTLNHSTTTPFNTHIDLPLMAEFYDSKGNDNKSYDSKDNERKGYESKVNNNQECTTEHEAEISTQENINNILEKITYDHSHLSLDDVQQRPNGLWLVDIKVHQTERSTLSEMTDATLYLMLEEISLNTLSRALMQEFVRLSDLQVDKHFSYKGFHRFDPTIDIAEIADLSQQSRKHELAAHFASEFSKTNQQVDLTRIPPVKAGALAQKHKQIIEQFQLQMQ</sequence>
<evidence type="ECO:0000313" key="3">
    <source>
        <dbReference type="Proteomes" id="UP001366060"/>
    </source>
</evidence>
<protein>
    <submittedName>
        <fullName evidence="2">Uncharacterized protein</fullName>
    </submittedName>
</protein>
<dbReference type="Proteomes" id="UP001366060">
    <property type="component" value="Unassembled WGS sequence"/>
</dbReference>
<feature type="compositionally biased region" description="Basic and acidic residues" evidence="1">
    <location>
        <begin position="158"/>
        <end position="175"/>
    </location>
</feature>
<evidence type="ECO:0000256" key="1">
    <source>
        <dbReference type="SAM" id="MobiDB-lite"/>
    </source>
</evidence>
<organism evidence="2 3">
    <name type="scientific">Psychromonas arctica</name>
    <dbReference type="NCBI Taxonomy" id="168275"/>
    <lineage>
        <taxon>Bacteria</taxon>
        <taxon>Pseudomonadati</taxon>
        <taxon>Pseudomonadota</taxon>
        <taxon>Gammaproteobacteria</taxon>
        <taxon>Alteromonadales</taxon>
        <taxon>Psychromonadaceae</taxon>
        <taxon>Psychromonas</taxon>
    </lineage>
</organism>
<accession>A0ABU9HCK2</accession>
<dbReference type="RefSeq" id="WP_341628153.1">
    <property type="nucleotide sequence ID" value="NZ_JBAKBA010000022.1"/>
</dbReference>
<name>A0ABU9HCK2_9GAMM</name>